<dbReference type="KEGG" id="gms:SOIL9_23800"/>
<dbReference type="Proteomes" id="UP000464178">
    <property type="component" value="Chromosome"/>
</dbReference>
<protein>
    <submittedName>
        <fullName evidence="1">Uncharacterized protein</fullName>
    </submittedName>
</protein>
<keyword evidence="2" id="KW-1185">Reference proteome</keyword>
<gene>
    <name evidence="1" type="ORF">SOIL9_23800</name>
</gene>
<evidence type="ECO:0000313" key="1">
    <source>
        <dbReference type="EMBL" id="VTR95334.1"/>
    </source>
</evidence>
<organism evidence="1 2">
    <name type="scientific">Gemmata massiliana</name>
    <dbReference type="NCBI Taxonomy" id="1210884"/>
    <lineage>
        <taxon>Bacteria</taxon>
        <taxon>Pseudomonadati</taxon>
        <taxon>Planctomycetota</taxon>
        <taxon>Planctomycetia</taxon>
        <taxon>Gemmatales</taxon>
        <taxon>Gemmataceae</taxon>
        <taxon>Gemmata</taxon>
    </lineage>
</organism>
<evidence type="ECO:0000313" key="2">
    <source>
        <dbReference type="Proteomes" id="UP000464178"/>
    </source>
</evidence>
<name>A0A6P2D5G5_9BACT</name>
<dbReference type="AlphaFoldDB" id="A0A6P2D5G5"/>
<sequence>MSVAHAEDQLAKVLFVELLVALAEDDADEEVPVLSTAFGPAA</sequence>
<proteinExistence type="predicted"/>
<dbReference type="EMBL" id="LR593886">
    <property type="protein sequence ID" value="VTR95334.1"/>
    <property type="molecule type" value="Genomic_DNA"/>
</dbReference>
<accession>A0A6P2D5G5</accession>
<reference evidence="1 2" key="1">
    <citation type="submission" date="2019-05" db="EMBL/GenBank/DDBJ databases">
        <authorList>
            <consortium name="Science for Life Laboratories"/>
        </authorList>
    </citation>
    <scope>NUCLEOTIDE SEQUENCE [LARGE SCALE GENOMIC DNA]</scope>
    <source>
        <strain evidence="1">Soil9</strain>
    </source>
</reference>
<dbReference type="RefSeq" id="WP_261360750.1">
    <property type="nucleotide sequence ID" value="NZ_LR593886.1"/>
</dbReference>